<evidence type="ECO:0000256" key="1">
    <source>
        <dbReference type="SAM" id="SignalP"/>
    </source>
</evidence>
<dbReference type="RefSeq" id="WP_034345474.1">
    <property type="nucleotide sequence ID" value="NZ_FZNG01000043.1"/>
</dbReference>
<feature type="signal peptide" evidence="1">
    <location>
        <begin position="1"/>
        <end position="17"/>
    </location>
</feature>
<evidence type="ECO:0000313" key="3">
    <source>
        <dbReference type="Proteomes" id="UP000029878"/>
    </source>
</evidence>
<protein>
    <submittedName>
        <fullName evidence="2">Uncharacterized protein</fullName>
    </submittedName>
</protein>
<reference evidence="2 3" key="1">
    <citation type="journal article" date="2014" name="Genome Announc.">
        <title>Draft genome sequences of eight enterohepatic helicobacter species isolated from both laboratory and wild rodents.</title>
        <authorList>
            <person name="Sheh A."/>
            <person name="Shen Z."/>
            <person name="Fox J.G."/>
        </authorList>
    </citation>
    <scope>NUCLEOTIDE SEQUENCE [LARGE SCALE GENOMIC DNA]</scope>
    <source>
        <strain evidence="2 3">ATCC 700114</strain>
    </source>
</reference>
<sequence length="129" mass="14766">MNKIVMLILMICSISFADSYKNNVGDRYITTQLDKDAGVLWLMFSITKANKESNTGHEYLMGGYASHKKESSTNKTSLKFNATAYFDENEQCRIKLDVESKAYKWIKILINNDKCDKLGIPNGTIFYKQ</sequence>
<accession>A0A4U8S225</accession>
<dbReference type="Proteomes" id="UP000029878">
    <property type="component" value="Unassembled WGS sequence"/>
</dbReference>
<proteinExistence type="predicted"/>
<keyword evidence="1" id="KW-0732">Signal</keyword>
<dbReference type="EMBL" id="JRPL02000049">
    <property type="protein sequence ID" value="TLD79753.1"/>
    <property type="molecule type" value="Genomic_DNA"/>
</dbReference>
<dbReference type="AlphaFoldDB" id="A0A4U8S225"/>
<evidence type="ECO:0000313" key="2">
    <source>
        <dbReference type="EMBL" id="TLD79753.1"/>
    </source>
</evidence>
<name>A0A4U8S225_9HELI</name>
<gene>
    <name evidence="2" type="ORF">LS81_010280</name>
</gene>
<feature type="chain" id="PRO_5020499867" evidence="1">
    <location>
        <begin position="18"/>
        <end position="129"/>
    </location>
</feature>
<comment type="caution">
    <text evidence="2">The sequence shown here is derived from an EMBL/GenBank/DDBJ whole genome shotgun (WGS) entry which is preliminary data.</text>
</comment>
<organism evidence="2 3">
    <name type="scientific">Helicobacter trogontum</name>
    <dbReference type="NCBI Taxonomy" id="50960"/>
    <lineage>
        <taxon>Bacteria</taxon>
        <taxon>Pseudomonadati</taxon>
        <taxon>Campylobacterota</taxon>
        <taxon>Epsilonproteobacteria</taxon>
        <taxon>Campylobacterales</taxon>
        <taxon>Helicobacteraceae</taxon>
        <taxon>Helicobacter</taxon>
    </lineage>
</organism>